<dbReference type="Proteomes" id="UP000001593">
    <property type="component" value="Unassembled WGS sequence"/>
</dbReference>
<feature type="non-terminal residue" evidence="2">
    <location>
        <position position="160"/>
    </location>
</feature>
<reference evidence="2 3" key="1">
    <citation type="journal article" date="2007" name="Science">
        <title>Sea anemone genome reveals ancestral eumetazoan gene repertoire and genomic organization.</title>
        <authorList>
            <person name="Putnam N.H."/>
            <person name="Srivastava M."/>
            <person name="Hellsten U."/>
            <person name="Dirks B."/>
            <person name="Chapman J."/>
            <person name="Salamov A."/>
            <person name="Terry A."/>
            <person name="Shapiro H."/>
            <person name="Lindquist E."/>
            <person name="Kapitonov V.V."/>
            <person name="Jurka J."/>
            <person name="Genikhovich G."/>
            <person name="Grigoriev I.V."/>
            <person name="Lucas S.M."/>
            <person name="Steele R.E."/>
            <person name="Finnerty J.R."/>
            <person name="Technau U."/>
            <person name="Martindale M.Q."/>
            <person name="Rokhsar D.S."/>
        </authorList>
    </citation>
    <scope>NUCLEOTIDE SEQUENCE [LARGE SCALE GENOMIC DNA]</scope>
    <source>
        <strain evidence="3">CH2 X CH6</strain>
    </source>
</reference>
<dbReference type="SMART" id="SM00231">
    <property type="entry name" value="FA58C"/>
    <property type="match status" value="1"/>
</dbReference>
<name>A7RGA0_NEMVE</name>
<dbReference type="CDD" id="cd00057">
    <property type="entry name" value="FA58C"/>
    <property type="match status" value="1"/>
</dbReference>
<dbReference type="PhylomeDB" id="A7RGA0"/>
<dbReference type="STRING" id="45351.A7RGA0"/>
<sequence length="160" mass="18168">SPLGMETKSIADSQITASSFVDIYWSPKDARMRNPYNSGVTFGCWQPANAQAGEYLQVDLLAVKNINKVATQGKPYSSYYLVDHWVTRYALSYSLDGITWTTYPHVSERRYFGEFSGNSDDDTVVSHTLPVTIQTRYIRFVVKEWNVLPAMRVELYGCDA</sequence>
<dbReference type="PANTHER" id="PTHR24543">
    <property type="entry name" value="MULTICOPPER OXIDASE-RELATED"/>
    <property type="match status" value="1"/>
</dbReference>
<dbReference type="PROSITE" id="PS50022">
    <property type="entry name" value="FA58C_3"/>
    <property type="match status" value="1"/>
</dbReference>
<evidence type="ECO:0000259" key="1">
    <source>
        <dbReference type="PROSITE" id="PS50022"/>
    </source>
</evidence>
<dbReference type="AlphaFoldDB" id="A7RGA0"/>
<dbReference type="InParanoid" id="A7RGA0"/>
<gene>
    <name evidence="2" type="ORF">NEMVEDRAFT_v1g80497</name>
</gene>
<dbReference type="EMBL" id="DS469509">
    <property type="protein sequence ID" value="EDO49492.1"/>
    <property type="molecule type" value="Genomic_DNA"/>
</dbReference>
<dbReference type="FunFam" id="2.60.120.260:FF:000016">
    <property type="entry name" value="Contactin-associated protein-like 4 isoform 1"/>
    <property type="match status" value="1"/>
</dbReference>
<dbReference type="HOGENOM" id="CLU_030066_1_2_1"/>
<dbReference type="Gene3D" id="2.60.120.260">
    <property type="entry name" value="Galactose-binding domain-like"/>
    <property type="match status" value="1"/>
</dbReference>
<dbReference type="InterPro" id="IPR000421">
    <property type="entry name" value="FA58C"/>
</dbReference>
<evidence type="ECO:0000313" key="3">
    <source>
        <dbReference type="Proteomes" id="UP000001593"/>
    </source>
</evidence>
<organism evidence="2 3">
    <name type="scientific">Nematostella vectensis</name>
    <name type="common">Starlet sea anemone</name>
    <dbReference type="NCBI Taxonomy" id="45351"/>
    <lineage>
        <taxon>Eukaryota</taxon>
        <taxon>Metazoa</taxon>
        <taxon>Cnidaria</taxon>
        <taxon>Anthozoa</taxon>
        <taxon>Hexacorallia</taxon>
        <taxon>Actiniaria</taxon>
        <taxon>Edwardsiidae</taxon>
        <taxon>Nematostella</taxon>
    </lineage>
</organism>
<dbReference type="SUPFAM" id="SSF49785">
    <property type="entry name" value="Galactose-binding domain-like"/>
    <property type="match status" value="1"/>
</dbReference>
<dbReference type="PANTHER" id="PTHR24543:SF335">
    <property type="entry name" value="EGF-LIKE REPEAT AND DISCOIDIN I-LIKE DOMAIN-CONTAINING PROTEIN 3"/>
    <property type="match status" value="1"/>
</dbReference>
<evidence type="ECO:0000313" key="2">
    <source>
        <dbReference type="EMBL" id="EDO49492.1"/>
    </source>
</evidence>
<proteinExistence type="predicted"/>
<protein>
    <recommendedName>
        <fullName evidence="1">F5/8 type C domain-containing protein</fullName>
    </recommendedName>
</protein>
<dbReference type="Pfam" id="PF00754">
    <property type="entry name" value="F5_F8_type_C"/>
    <property type="match status" value="1"/>
</dbReference>
<keyword evidence="3" id="KW-1185">Reference proteome</keyword>
<accession>A7RGA0</accession>
<dbReference type="InterPro" id="IPR008979">
    <property type="entry name" value="Galactose-bd-like_sf"/>
</dbReference>
<dbReference type="OMA" id="TIPNYRI"/>
<feature type="domain" description="F5/8 type C" evidence="1">
    <location>
        <begin position="1"/>
        <end position="158"/>
    </location>
</feature>